<feature type="binding site" evidence="13">
    <location>
        <begin position="132"/>
        <end position="135"/>
    </location>
    <ligand>
        <name>NAD(+)</name>
        <dbReference type="ChEBI" id="CHEBI:57540"/>
    </ligand>
</feature>
<evidence type="ECO:0000259" key="15">
    <source>
        <dbReference type="Pfam" id="PF05173"/>
    </source>
</evidence>
<evidence type="ECO:0000256" key="6">
    <source>
        <dbReference type="ARBA" id="ARBA00023002"/>
    </source>
</evidence>
<feature type="binding site" evidence="13">
    <location>
        <position position="44"/>
    </location>
    <ligand>
        <name>NAD(+)</name>
        <dbReference type="ChEBI" id="CHEBI:57540"/>
    </ligand>
</feature>
<dbReference type="NCBIfam" id="TIGR00036">
    <property type="entry name" value="dapB"/>
    <property type="match status" value="1"/>
</dbReference>
<feature type="active site" description="Proton donor" evidence="13">
    <location>
        <position position="170"/>
    </location>
</feature>
<dbReference type="GO" id="GO:0008839">
    <property type="term" value="F:4-hydroxy-tetrahydrodipicolinate reductase"/>
    <property type="evidence" value="ECO:0007669"/>
    <property type="project" value="UniProtKB-UniRule"/>
</dbReference>
<keyword evidence="4 13" id="KW-0521">NADP</keyword>
<dbReference type="Gene3D" id="3.40.50.720">
    <property type="entry name" value="NAD(P)-binding Rossmann-like Domain"/>
    <property type="match status" value="1"/>
</dbReference>
<keyword evidence="2 13" id="KW-0963">Cytoplasm</keyword>
<evidence type="ECO:0000256" key="12">
    <source>
        <dbReference type="ARBA" id="ARBA00049396"/>
    </source>
</evidence>
<evidence type="ECO:0000256" key="7">
    <source>
        <dbReference type="ARBA" id="ARBA00023027"/>
    </source>
</evidence>
<dbReference type="InterPro" id="IPR023940">
    <property type="entry name" value="DHDPR_bac"/>
</dbReference>
<dbReference type="Pfam" id="PF05173">
    <property type="entry name" value="DapB_C"/>
    <property type="match status" value="1"/>
</dbReference>
<feature type="binding site" evidence="13">
    <location>
        <begin position="108"/>
        <end position="110"/>
    </location>
    <ligand>
        <name>NAD(+)</name>
        <dbReference type="ChEBI" id="CHEBI:57540"/>
    </ligand>
</feature>
<feature type="binding site" evidence="13">
    <location>
        <begin position="176"/>
        <end position="177"/>
    </location>
    <ligand>
        <name>(S)-2,3,4,5-tetrahydrodipicolinate</name>
        <dbReference type="ChEBI" id="CHEBI:16845"/>
    </ligand>
</feature>
<accession>A0AAW7B9J5</accession>
<dbReference type="PANTHER" id="PTHR20836:SF0">
    <property type="entry name" value="4-HYDROXY-TETRAHYDRODIPICOLINATE REDUCTASE 1, CHLOROPLASTIC-RELATED"/>
    <property type="match status" value="1"/>
</dbReference>
<dbReference type="AlphaFoldDB" id="A0AAW7B9J5"/>
<comment type="caution">
    <text evidence="13">Was originally thought to be a dihydrodipicolinate reductase (DHDPR), catalyzing the conversion of dihydrodipicolinate to tetrahydrodipicolinate. However, it was shown in E.coli that the substrate of the enzymatic reaction is not dihydrodipicolinate (DHDP) but in fact (2S,4S)-4-hydroxy-2,3,4,5-tetrahydrodipicolinic acid (HTPA), the product released by the DapA-catalyzed reaction.</text>
</comment>
<gene>
    <name evidence="13 16" type="primary">dapB</name>
    <name evidence="16" type="ORF">P8A28_06700</name>
</gene>
<dbReference type="SUPFAM" id="SSF51735">
    <property type="entry name" value="NAD(P)-binding Rossmann-fold domains"/>
    <property type="match status" value="1"/>
</dbReference>
<evidence type="ECO:0000256" key="4">
    <source>
        <dbReference type="ARBA" id="ARBA00022857"/>
    </source>
</evidence>
<dbReference type="Gene3D" id="3.30.360.10">
    <property type="entry name" value="Dihydrodipicolinate Reductase, domain 2"/>
    <property type="match status" value="1"/>
</dbReference>
<dbReference type="InterPro" id="IPR022664">
    <property type="entry name" value="DapB_N_CS"/>
</dbReference>
<evidence type="ECO:0000256" key="8">
    <source>
        <dbReference type="ARBA" id="ARBA00023154"/>
    </source>
</evidence>
<sequence length="279" mass="28613">MSGEVQGGNSEMGLVVVGAGGRMGQTLIRTIQSIEGAKLVGAIERSGSPFLGKDAGEVTGIGTLGVAITDDPLPVFAKAQGVLDFTSPAASVEFAGLAAQARIVHVIGTTGCSAEDDDKIRAAGRHATIVKSGNMSLGVNLLSVLVQKAAQALGPEDFDIEILEMHHRHKVDAPSGTALLLGEAAARGRDIALADNSVRVRDGYTGPRETGAIGFATLRGGSVIGDHSVILAGAGERVVLSHHAEDRSIFARGAIKAALWAHGKKPGLYSMLDVLGLNT</sequence>
<evidence type="ECO:0000256" key="5">
    <source>
        <dbReference type="ARBA" id="ARBA00022915"/>
    </source>
</evidence>
<dbReference type="PIRSF" id="PIRSF000161">
    <property type="entry name" value="DHPR"/>
    <property type="match status" value="1"/>
</dbReference>
<comment type="catalytic activity">
    <reaction evidence="12 13">
        <text>(S)-2,3,4,5-tetrahydrodipicolinate + NAD(+) + H2O = (2S,4S)-4-hydroxy-2,3,4,5-tetrahydrodipicolinate + NADH + H(+)</text>
        <dbReference type="Rhea" id="RHEA:35323"/>
        <dbReference type="ChEBI" id="CHEBI:15377"/>
        <dbReference type="ChEBI" id="CHEBI:15378"/>
        <dbReference type="ChEBI" id="CHEBI:16845"/>
        <dbReference type="ChEBI" id="CHEBI:57540"/>
        <dbReference type="ChEBI" id="CHEBI:57945"/>
        <dbReference type="ChEBI" id="CHEBI:67139"/>
        <dbReference type="EC" id="1.17.1.8"/>
    </reaction>
</comment>
<dbReference type="EMBL" id="JARQXC010000009">
    <property type="protein sequence ID" value="MDL2332634.1"/>
    <property type="molecule type" value="Genomic_DNA"/>
</dbReference>
<feature type="domain" description="Dihydrodipicolinate reductase C-terminal" evidence="15">
    <location>
        <begin position="138"/>
        <end position="275"/>
    </location>
</feature>
<dbReference type="PANTHER" id="PTHR20836">
    <property type="entry name" value="DIHYDRODIPICOLINATE REDUCTASE"/>
    <property type="match status" value="1"/>
</dbReference>
<evidence type="ECO:0000256" key="1">
    <source>
        <dbReference type="ARBA" id="ARBA00006642"/>
    </source>
</evidence>
<comment type="similarity">
    <text evidence="1 13">Belongs to the DapB family.</text>
</comment>
<feature type="binding site" evidence="13">
    <location>
        <position position="167"/>
    </location>
    <ligand>
        <name>(S)-2,3,4,5-tetrahydrodipicolinate</name>
        <dbReference type="ChEBI" id="CHEBI:16845"/>
    </ligand>
</feature>
<evidence type="ECO:0000256" key="3">
    <source>
        <dbReference type="ARBA" id="ARBA00022605"/>
    </source>
</evidence>
<evidence type="ECO:0000256" key="11">
    <source>
        <dbReference type="ARBA" id="ARBA00049080"/>
    </source>
</evidence>
<comment type="subunit">
    <text evidence="13">Homotetramer.</text>
</comment>
<evidence type="ECO:0000259" key="14">
    <source>
        <dbReference type="Pfam" id="PF01113"/>
    </source>
</evidence>
<dbReference type="GO" id="GO:0051287">
    <property type="term" value="F:NAD binding"/>
    <property type="evidence" value="ECO:0007669"/>
    <property type="project" value="UniProtKB-UniRule"/>
</dbReference>
<comment type="subcellular location">
    <subcellularLocation>
        <location evidence="13">Cytoplasm</location>
    </subcellularLocation>
</comment>
<evidence type="ECO:0000256" key="13">
    <source>
        <dbReference type="HAMAP-Rule" id="MF_00102"/>
    </source>
</evidence>
<dbReference type="EC" id="1.17.1.8" evidence="10 13"/>
<dbReference type="GO" id="GO:0009089">
    <property type="term" value="P:lysine biosynthetic process via diaminopimelate"/>
    <property type="evidence" value="ECO:0007669"/>
    <property type="project" value="UniProtKB-UniRule"/>
</dbReference>
<dbReference type="CDD" id="cd02274">
    <property type="entry name" value="DHDPR_N"/>
    <property type="match status" value="1"/>
</dbReference>
<comment type="caution">
    <text evidence="16">The sequence shown here is derived from an EMBL/GenBank/DDBJ whole genome shotgun (WGS) entry which is preliminary data.</text>
</comment>
<dbReference type="SUPFAM" id="SSF55347">
    <property type="entry name" value="Glyceraldehyde-3-phosphate dehydrogenase-like, C-terminal domain"/>
    <property type="match status" value="1"/>
</dbReference>
<dbReference type="GO" id="GO:0005829">
    <property type="term" value="C:cytosol"/>
    <property type="evidence" value="ECO:0007669"/>
    <property type="project" value="TreeGrafter"/>
</dbReference>
<dbReference type="HAMAP" id="MF_00102">
    <property type="entry name" value="DapB"/>
    <property type="match status" value="1"/>
</dbReference>
<reference evidence="16" key="1">
    <citation type="journal article" date="2023" name="Front. Microbiol.">
        <title>Isolation of Brucella inopinata from a White's tree frog (Litoria caerulea): pose exotic frogs a potential risk to human health?</title>
        <authorList>
            <person name="Scholz H.C."/>
            <person name="Heckers K.O."/>
            <person name="Appelt S."/>
            <person name="Geier-Doemling D."/>
            <person name="Schlegel P."/>
            <person name="Wattam A.R."/>
        </authorList>
    </citation>
    <scope>NUCLEOTIDE SEQUENCE</scope>
    <source>
        <strain evidence="16">FO700662</strain>
    </source>
</reference>
<dbReference type="InterPro" id="IPR022663">
    <property type="entry name" value="DapB_C"/>
</dbReference>
<feature type="active site" description="Proton donor/acceptor" evidence="13">
    <location>
        <position position="166"/>
    </location>
</feature>
<dbReference type="GO" id="GO:0019877">
    <property type="term" value="P:diaminopimelate biosynthetic process"/>
    <property type="evidence" value="ECO:0007669"/>
    <property type="project" value="UniProtKB-UniRule"/>
</dbReference>
<feature type="binding site" evidence="13">
    <location>
        <position position="45"/>
    </location>
    <ligand>
        <name>NADP(+)</name>
        <dbReference type="ChEBI" id="CHEBI:58349"/>
    </ligand>
</feature>
<proteinExistence type="inferred from homology"/>
<organism evidence="16 17">
    <name type="scientific">Brucella inopinata</name>
    <dbReference type="NCBI Taxonomy" id="1218315"/>
    <lineage>
        <taxon>Bacteria</taxon>
        <taxon>Pseudomonadati</taxon>
        <taxon>Pseudomonadota</taxon>
        <taxon>Alphaproteobacteria</taxon>
        <taxon>Hyphomicrobiales</taxon>
        <taxon>Brucellaceae</taxon>
        <taxon>Brucella/Ochrobactrum group</taxon>
        <taxon>Brucella</taxon>
    </lineage>
</organism>
<keyword evidence="8 13" id="KW-0457">Lysine biosynthesis</keyword>
<dbReference type="Proteomes" id="UP001171122">
    <property type="component" value="Unassembled WGS sequence"/>
</dbReference>
<dbReference type="InterPro" id="IPR000846">
    <property type="entry name" value="DapB_N"/>
</dbReference>
<dbReference type="InterPro" id="IPR036291">
    <property type="entry name" value="NAD(P)-bd_dom_sf"/>
</dbReference>
<dbReference type="Pfam" id="PF01113">
    <property type="entry name" value="DapB_N"/>
    <property type="match status" value="1"/>
</dbReference>
<evidence type="ECO:0000256" key="9">
    <source>
        <dbReference type="ARBA" id="ARBA00037922"/>
    </source>
</evidence>
<name>A0AAW7B9J5_9HYPH</name>
<keyword evidence="6 13" id="KW-0560">Oxidoreductase</keyword>
<dbReference type="GO" id="GO:0016726">
    <property type="term" value="F:oxidoreductase activity, acting on CH or CH2 groups, NAD or NADP as acceptor"/>
    <property type="evidence" value="ECO:0007669"/>
    <property type="project" value="UniProtKB-UniRule"/>
</dbReference>
<protein>
    <recommendedName>
        <fullName evidence="10 13">4-hydroxy-tetrahydrodipicolinate reductase</fullName>
        <shortName evidence="13">HTPA reductase</shortName>
        <ecNumber evidence="10 13">1.17.1.8</ecNumber>
    </recommendedName>
</protein>
<keyword evidence="7 13" id="KW-0520">NAD</keyword>
<comment type="catalytic activity">
    <reaction evidence="11 13">
        <text>(S)-2,3,4,5-tetrahydrodipicolinate + NADP(+) + H2O = (2S,4S)-4-hydroxy-2,3,4,5-tetrahydrodipicolinate + NADPH + H(+)</text>
        <dbReference type="Rhea" id="RHEA:35331"/>
        <dbReference type="ChEBI" id="CHEBI:15377"/>
        <dbReference type="ChEBI" id="CHEBI:15378"/>
        <dbReference type="ChEBI" id="CHEBI:16845"/>
        <dbReference type="ChEBI" id="CHEBI:57783"/>
        <dbReference type="ChEBI" id="CHEBI:58349"/>
        <dbReference type="ChEBI" id="CHEBI:67139"/>
        <dbReference type="EC" id="1.17.1.8"/>
    </reaction>
</comment>
<keyword evidence="17" id="KW-1185">Reference proteome</keyword>
<keyword evidence="5 13" id="KW-0220">Diaminopimelate biosynthesis</keyword>
<evidence type="ECO:0000256" key="10">
    <source>
        <dbReference type="ARBA" id="ARBA00038983"/>
    </source>
</evidence>
<evidence type="ECO:0000313" key="17">
    <source>
        <dbReference type="Proteomes" id="UP001171122"/>
    </source>
</evidence>
<dbReference type="FunFam" id="3.30.360.10:FF:000004">
    <property type="entry name" value="4-hydroxy-tetrahydrodipicolinate reductase"/>
    <property type="match status" value="1"/>
</dbReference>
<feature type="domain" description="Dihydrodipicolinate reductase N-terminal" evidence="14">
    <location>
        <begin position="13"/>
        <end position="135"/>
    </location>
</feature>
<feature type="binding site" evidence="13">
    <location>
        <begin position="18"/>
        <end position="23"/>
    </location>
    <ligand>
        <name>NAD(+)</name>
        <dbReference type="ChEBI" id="CHEBI:57540"/>
    </ligand>
</feature>
<comment type="pathway">
    <text evidence="9 13">Amino-acid biosynthesis; L-lysine biosynthesis via DAP pathway; (S)-tetrahydrodipicolinate from L-aspartate: step 4/4.</text>
</comment>
<dbReference type="RefSeq" id="WP_008511338.1">
    <property type="nucleotide sequence ID" value="NZ_JARQXC010000009.1"/>
</dbReference>
<dbReference type="GO" id="GO:0050661">
    <property type="term" value="F:NADP binding"/>
    <property type="evidence" value="ECO:0007669"/>
    <property type="project" value="UniProtKB-UniRule"/>
</dbReference>
<evidence type="ECO:0000256" key="2">
    <source>
        <dbReference type="ARBA" id="ARBA00022490"/>
    </source>
</evidence>
<evidence type="ECO:0000313" key="16">
    <source>
        <dbReference type="EMBL" id="MDL2332634.1"/>
    </source>
</evidence>
<comment type="function">
    <text evidence="13">Catalyzes the conversion of 4-hydroxy-tetrahydrodipicolinate (HTPA) to tetrahydrodipicolinate.</text>
</comment>
<keyword evidence="3 13" id="KW-0028">Amino-acid biosynthesis</keyword>
<dbReference type="PROSITE" id="PS01298">
    <property type="entry name" value="DAPB"/>
    <property type="match status" value="1"/>
</dbReference>